<accession>A0A084WE41</accession>
<organism evidence="2">
    <name type="scientific">Anopheles sinensis</name>
    <name type="common">Mosquito</name>
    <dbReference type="NCBI Taxonomy" id="74873"/>
    <lineage>
        <taxon>Eukaryota</taxon>
        <taxon>Metazoa</taxon>
        <taxon>Ecdysozoa</taxon>
        <taxon>Arthropoda</taxon>
        <taxon>Hexapoda</taxon>
        <taxon>Insecta</taxon>
        <taxon>Pterygota</taxon>
        <taxon>Neoptera</taxon>
        <taxon>Endopterygota</taxon>
        <taxon>Diptera</taxon>
        <taxon>Nematocera</taxon>
        <taxon>Culicoidea</taxon>
        <taxon>Culicidae</taxon>
        <taxon>Anophelinae</taxon>
        <taxon>Anopheles</taxon>
    </lineage>
</organism>
<reference evidence="3" key="2">
    <citation type="submission" date="2020-05" db="UniProtKB">
        <authorList>
            <consortium name="EnsemblMetazoa"/>
        </authorList>
    </citation>
    <scope>IDENTIFICATION</scope>
</reference>
<feature type="region of interest" description="Disordered" evidence="1">
    <location>
        <begin position="57"/>
        <end position="127"/>
    </location>
</feature>
<name>A0A084WE41_ANOSI</name>
<dbReference type="EMBL" id="ATLV01023126">
    <property type="status" value="NOT_ANNOTATED_CDS"/>
    <property type="molecule type" value="Genomic_DNA"/>
</dbReference>
<dbReference type="EMBL" id="KE525340">
    <property type="protein sequence ID" value="KFB48485.1"/>
    <property type="molecule type" value="Genomic_DNA"/>
</dbReference>
<evidence type="ECO:0000256" key="1">
    <source>
        <dbReference type="SAM" id="MobiDB-lite"/>
    </source>
</evidence>
<sequence length="127" mass="14441">MENQFTGLRAGPRRAPKTTFPALDRRMLFRFERDRKLAVGGPLIQCSGDERDWIVLSRNKQRMEKKGGSVGEEKERPVVENNDSAGDDDDNDSDDDENECQSSQPTGFARRKLELSGRKEGVKKDIR</sequence>
<evidence type="ECO:0000313" key="4">
    <source>
        <dbReference type="Proteomes" id="UP000030765"/>
    </source>
</evidence>
<feature type="compositionally biased region" description="Basic and acidic residues" evidence="1">
    <location>
        <begin position="61"/>
        <end position="78"/>
    </location>
</feature>
<proteinExistence type="predicted"/>
<feature type="compositionally biased region" description="Acidic residues" evidence="1">
    <location>
        <begin position="85"/>
        <end position="99"/>
    </location>
</feature>
<feature type="region of interest" description="Disordered" evidence="1">
    <location>
        <begin position="1"/>
        <end position="20"/>
    </location>
</feature>
<dbReference type="EnsemblMetazoa" id="ASIC016471-RA">
    <property type="protein sequence ID" value="ASIC016471-PA"/>
    <property type="gene ID" value="ASIC016471"/>
</dbReference>
<evidence type="ECO:0000313" key="2">
    <source>
        <dbReference type="EMBL" id="KFB48485.1"/>
    </source>
</evidence>
<dbReference type="Proteomes" id="UP000030765">
    <property type="component" value="Unassembled WGS sequence"/>
</dbReference>
<feature type="compositionally biased region" description="Basic and acidic residues" evidence="1">
    <location>
        <begin position="111"/>
        <end position="127"/>
    </location>
</feature>
<reference evidence="2 4" key="1">
    <citation type="journal article" date="2014" name="BMC Genomics">
        <title>Genome sequence of Anopheles sinensis provides insight into genetics basis of mosquito competence for malaria parasites.</title>
        <authorList>
            <person name="Zhou D."/>
            <person name="Zhang D."/>
            <person name="Ding G."/>
            <person name="Shi L."/>
            <person name="Hou Q."/>
            <person name="Ye Y."/>
            <person name="Xu Y."/>
            <person name="Zhou H."/>
            <person name="Xiong C."/>
            <person name="Li S."/>
            <person name="Yu J."/>
            <person name="Hong S."/>
            <person name="Yu X."/>
            <person name="Zou P."/>
            <person name="Chen C."/>
            <person name="Chang X."/>
            <person name="Wang W."/>
            <person name="Lv Y."/>
            <person name="Sun Y."/>
            <person name="Ma L."/>
            <person name="Shen B."/>
            <person name="Zhu C."/>
        </authorList>
    </citation>
    <scope>NUCLEOTIDE SEQUENCE [LARGE SCALE GENOMIC DNA]</scope>
</reference>
<dbReference type="VEuPathDB" id="VectorBase:ASIC016471"/>
<keyword evidence="4" id="KW-1185">Reference proteome</keyword>
<dbReference type="AlphaFoldDB" id="A0A084WE41"/>
<gene>
    <name evidence="2" type="ORF">ZHAS_00016471</name>
</gene>
<protein>
    <submittedName>
        <fullName evidence="2 3">Uncharacterized protein</fullName>
    </submittedName>
</protein>
<evidence type="ECO:0000313" key="3">
    <source>
        <dbReference type="EnsemblMetazoa" id="ASIC016471-PA"/>
    </source>
</evidence>